<organism evidence="12 13">
    <name type="scientific">Galendromus occidentalis</name>
    <name type="common">western predatory mite</name>
    <dbReference type="NCBI Taxonomy" id="34638"/>
    <lineage>
        <taxon>Eukaryota</taxon>
        <taxon>Metazoa</taxon>
        <taxon>Ecdysozoa</taxon>
        <taxon>Arthropoda</taxon>
        <taxon>Chelicerata</taxon>
        <taxon>Arachnida</taxon>
        <taxon>Acari</taxon>
        <taxon>Parasitiformes</taxon>
        <taxon>Mesostigmata</taxon>
        <taxon>Gamasina</taxon>
        <taxon>Phytoseioidea</taxon>
        <taxon>Phytoseiidae</taxon>
        <taxon>Typhlodrominae</taxon>
        <taxon>Galendromus</taxon>
    </lineage>
</organism>
<keyword evidence="12" id="KW-1185">Reference proteome</keyword>
<evidence type="ECO:0000256" key="4">
    <source>
        <dbReference type="ARBA" id="ARBA00022824"/>
    </source>
</evidence>
<comment type="function">
    <text evidence="9">Essential component of the signal peptidase complex (SPC) which catalyzes the cleavage of N-terminal signal sequences from nascent proteins as they are translocated into the lumen of the endoplasmic reticulum. Essential for the SPC catalytic activity, possibly by stabilizing and positioning the active center of the complex close to the lumenal surface.</text>
</comment>
<gene>
    <name evidence="13" type="primary">LOC100907211</name>
</gene>
<evidence type="ECO:0000256" key="9">
    <source>
        <dbReference type="ARBA" id="ARBA00046080"/>
    </source>
</evidence>
<evidence type="ECO:0000256" key="5">
    <source>
        <dbReference type="ARBA" id="ARBA00022968"/>
    </source>
</evidence>
<name>A0AAJ6QPT0_9ACAR</name>
<evidence type="ECO:0000256" key="11">
    <source>
        <dbReference type="SAM" id="Phobius"/>
    </source>
</evidence>
<keyword evidence="7 10" id="KW-0472">Membrane</keyword>
<comment type="similarity">
    <text evidence="2 10">Belongs to the SPCS3 family.</text>
</comment>
<keyword evidence="3 11" id="KW-0812">Transmembrane</keyword>
<dbReference type="PIRSF" id="PIRSF016089">
    <property type="entry name" value="SPC22"/>
    <property type="match status" value="1"/>
</dbReference>
<evidence type="ECO:0000256" key="10">
    <source>
        <dbReference type="PIRNR" id="PIRNR016089"/>
    </source>
</evidence>
<evidence type="ECO:0000313" key="12">
    <source>
        <dbReference type="Proteomes" id="UP000694867"/>
    </source>
</evidence>
<dbReference type="KEGG" id="goe:100907211"/>
<evidence type="ECO:0000256" key="2">
    <source>
        <dbReference type="ARBA" id="ARBA00009289"/>
    </source>
</evidence>
<evidence type="ECO:0000256" key="8">
    <source>
        <dbReference type="ARBA" id="ARBA00029556"/>
    </source>
</evidence>
<dbReference type="GO" id="GO:0006465">
    <property type="term" value="P:signal peptide processing"/>
    <property type="evidence" value="ECO:0007669"/>
    <property type="project" value="UniProtKB-UniRule"/>
</dbReference>
<dbReference type="PANTHER" id="PTHR12804">
    <property type="entry name" value="MICROSOMAL SIGNAL PEPTIDASE 23 KD SUBUNIT SPC22/23"/>
    <property type="match status" value="1"/>
</dbReference>
<dbReference type="PANTHER" id="PTHR12804:SF0">
    <property type="entry name" value="SIGNAL PEPTIDASE COMPLEX SUBUNIT 3"/>
    <property type="match status" value="1"/>
</dbReference>
<keyword evidence="6 11" id="KW-1133">Transmembrane helix</keyword>
<dbReference type="AlphaFoldDB" id="A0AAJ6QPT0"/>
<keyword evidence="5" id="KW-0735">Signal-anchor</keyword>
<dbReference type="Proteomes" id="UP000694867">
    <property type="component" value="Unplaced"/>
</dbReference>
<proteinExistence type="inferred from homology"/>
<evidence type="ECO:0000313" key="13">
    <source>
        <dbReference type="RefSeq" id="XP_003739905.1"/>
    </source>
</evidence>
<dbReference type="RefSeq" id="XP_003739905.1">
    <property type="nucleotide sequence ID" value="XM_003739857.1"/>
</dbReference>
<dbReference type="GO" id="GO:0005787">
    <property type="term" value="C:signal peptidase complex"/>
    <property type="evidence" value="ECO:0007669"/>
    <property type="project" value="UniProtKB-UniRule"/>
</dbReference>
<dbReference type="GO" id="GO:0045047">
    <property type="term" value="P:protein targeting to ER"/>
    <property type="evidence" value="ECO:0007669"/>
    <property type="project" value="TreeGrafter"/>
</dbReference>
<evidence type="ECO:0000256" key="1">
    <source>
        <dbReference type="ARBA" id="ARBA00004648"/>
    </source>
</evidence>
<dbReference type="CTD" id="42885"/>
<accession>A0AAJ6QPT0</accession>
<feature type="transmembrane region" description="Helical" evidence="11">
    <location>
        <begin position="12"/>
        <end position="32"/>
    </location>
</feature>
<evidence type="ECO:0000256" key="6">
    <source>
        <dbReference type="ARBA" id="ARBA00022989"/>
    </source>
</evidence>
<dbReference type="Pfam" id="PF04573">
    <property type="entry name" value="SPC22"/>
    <property type="match status" value="1"/>
</dbReference>
<dbReference type="GeneID" id="100907211"/>
<comment type="subcellular location">
    <subcellularLocation>
        <location evidence="1">Endoplasmic reticulum membrane</location>
        <topology evidence="1">Single-pass type II membrane protein</topology>
    </subcellularLocation>
</comment>
<dbReference type="InterPro" id="IPR007653">
    <property type="entry name" value="SPC3"/>
</dbReference>
<evidence type="ECO:0000256" key="7">
    <source>
        <dbReference type="ARBA" id="ARBA00023136"/>
    </source>
</evidence>
<evidence type="ECO:0000256" key="3">
    <source>
        <dbReference type="ARBA" id="ARBA00022692"/>
    </source>
</evidence>
<keyword evidence="4 10" id="KW-0256">Endoplasmic reticulum</keyword>
<protein>
    <recommendedName>
        <fullName evidence="8 10">Signal peptidase complex subunit 3</fullName>
    </recommendedName>
</protein>
<sequence>MYSLWTRLHAIFAFTLSSLTAMTFLFFLSTAFHQYTTDVKLGTGKVVVKSVPDYTVSRDELDLGVITFDIDANLTDLFNWNVKELFVYLAAEYQTKDNQINQVVLWDKIIQRGQSGIVSAKNVHSKYYFWDDGRGLRQTPVKLSLNWNVIPNAGLLPNFAGQGEHTFIFPAEYAKGARA</sequence>
<reference evidence="13" key="1">
    <citation type="submission" date="2025-08" db="UniProtKB">
        <authorList>
            <consortium name="RefSeq"/>
        </authorList>
    </citation>
    <scope>IDENTIFICATION</scope>
</reference>